<dbReference type="EMBL" id="GL349447">
    <property type="protein sequence ID" value="KNC47542.1"/>
    <property type="molecule type" value="Genomic_DNA"/>
</dbReference>
<feature type="region of interest" description="Disordered" evidence="1">
    <location>
        <begin position="2383"/>
        <end position="2406"/>
    </location>
</feature>
<dbReference type="GO" id="GO:0005829">
    <property type="term" value="C:cytosol"/>
    <property type="evidence" value="ECO:0007669"/>
    <property type="project" value="TreeGrafter"/>
</dbReference>
<dbReference type="eggNOG" id="KOG1866">
    <property type="taxonomic scope" value="Eukaryota"/>
</dbReference>
<dbReference type="InterPro" id="IPR050164">
    <property type="entry name" value="Peptidase_C19"/>
</dbReference>
<dbReference type="SUPFAM" id="SSF54001">
    <property type="entry name" value="Cysteine proteinases"/>
    <property type="match status" value="1"/>
</dbReference>
<sequence length="2422" mass="260128">MEVVEFETAKAGDKKYLRKYFAGLDAALSVDKSDPRPHLARMTEHMEVALATMAGKDDGEGEKAGEEMDDAAVKAAKAAAKDKKVFAEYVTETILPLIMTSLLDREYMAAAHIEAMLEFVGQVIDAVVDAIRSRKHSDAFLRSLEPLVTASMDFYTKHGVESDEDVSPEERAKFFLTTGSSTQYAYIDSTDPDDSVYFARVISQLGERGLFDAIVERVACGERLESTTLLLFVRFAKAVEDDLVPAFLTSYLPHLTSAVLRYLGSLTADEAKTQDLEDLSECLNLLAKMSKISRDAEVAALNQALQQAKLDLALTYIELPFLAPSLKGMGYLRHLMAVAAGDKDENAAFKKPKRRGNMVSYYPAAYTSPAAAVAAAALARSRGGASASSGSSSSGGEKGPIAPPTLITIPFLLRWMDDQSLMERVLKAGHPEVVKGGSHILQFIAEHDVLSNDVLDSMWSTVLTGHESIQAKIFEVFLALIDVLPTVQVDYIYSHIQALEPERFDNQVLNFVSDFTLKAVAKAEDGDDGDGGDTGDAPGASSGAGVRQPASTYGLELFWNILLTASSDAVVRETCNYLQRLLGEFPAHREAFVEKCVANLASGTIVATSVALLSSILDSYTPTSLAEALVELNDQHSLLAVLVGHVASGSPAARDDLSCILALLDSVLTSSPLELETELANSLWDAGVALGASAEVIDWFYSMSFATTLVDPYTKERSYTALPDAVKAELFTSRIASLAPADVDAPSMRLYAAYFRDVNARAGTLRKISDIMTRTLAFAGIEGESFVWQVAAINADAEVATEALFILRDVYVNVDDVVPAGAARTARARATDAILAELAKGCQLSGPRMIWLLKELVVATRAKGALQALDRSSPGGRLVTSAFDTLFGLLAEPALMDGVWELLLLLPDEPKLASAVYGLPTNEAGLELAVTPYDPAKEPGPFTFHVFYVARMIKAALAVPGWAEAFVAHGGLEYLIGVFTTKEVLDTSNPAHVYGKRAASLLATLINAIFNAPGLMSAGALAASLDTAFIHNLMSQVAELAAPQPGGAISTSLVMSRPKPPSSSRGTLIANCHYAATPKVLRFEVEAEGPYQVAVYCVDYNTNRRIQSLTAYLGDDHSLGAPPKEEGVEHEAAVILSGPQFHNGQWVVWNVYGKGAFNIRIAVVDTGGPNWTFSAFLLDPLSPGDSEPPAGADLAFPTLAAIDSSTQGRWRGVYGSGGGVLLGKTNYPVPSSVPSMGLGAWTTNKASKYEWISELTSDPRAMQQVGAEPLAAAAAAAEPEPLASGKPEPEVDSTEPCEPELAIAAAASHAASADAECVVPAALLEGVAGSTSKSLIEMLFASVSSSADLVRSVLEYARDGSSFADWLRATLVGSADAGVRSGVRDGLLGLGATPAGAELRTLLEAELTELGALRASTPMPDLTQFFDVVVALEAQVATPPLALFEAVARRVLEAPILEDDDGEVEDTLLGGELRLLALFLEKHEACRKAAGKLRLEPFLFDVALFGEPESRDEPALPLCKSPQARAPAFGALVTLTLASDKTATMVAKLLSHLKSAALPTGEEWNVDPANPTGTTAAADALTGYGRGSGRSERSVCKYRGLKNQGCTCYMNASLQQMFLIRELRDAVLNVPLPGEASDDEQAKNIMFQLQLLFAHMQESKESYVDTIGFCRTVKMNGDFIRLGQQEDANEFLNGLVDQLEPHLKGTPQEHVFRDVFGGTYMNQIVSKECEHISERPEEYLTISVKVQGKRNLQEGLEFLVQGDMLDGDNKYHCEKCDAKVAANKRCVIQHLPNTLALHLCRFEFSFETFQNVKVNDRFEFPETLNMKPYTREGLALAEGLPVNDDEIRPDSYYEYQLAGVIIHSGTANAGHYFSYIRERDGEPSIAPWYEFNDRRVSPFAKDDLADKAFGGAYSGMSTHSKSFSGYMLFYERKERFAARVYDSVPLPPPSPVSHDPVILAKLWHDAIKRAQRRRLLGAPSLAFMWDVFKAAPPSMATVELGTSLMFDLLCHCAGIDDMAERMRYLQTLLLDSEPELASEACAWMLKQLASVLCDWLRNVLVKCPLPDVRDAASDLVIAVMARVAADEAAVAAAAPPAAADDEAAATKPPLVEEFGSRVVKVLRLAAYRSPKTTGALVRVLKAYAESGPAARSSLVGIGAVKELCQLYMAWKTPVMGSKSESDAAPAQLPLVELIVLLATADDIASVELSEADVEKLFEKAFVTAVSGVPAYSDLVAALIARWCPSNELLSDRLLLGISSGVNAYFDTAPQSSFAAALEALLGIDDELATSRATKVATGLLALLIKNLKLARAKTFIVALICRIALISQTVHDELVSATAFLGMIDKHASFRDYLRSDDVRPSFVAAFPELEQAIAFRDASVATTPADSPAGDAASTDLDLTAGADDDDDDAVEAVVQGPALP</sequence>
<feature type="region of interest" description="Disordered" evidence="1">
    <location>
        <begin position="1268"/>
        <end position="1295"/>
    </location>
</feature>
<dbReference type="CDD" id="cd02659">
    <property type="entry name" value="peptidase_C19C"/>
    <property type="match status" value="1"/>
</dbReference>
<dbReference type="STRING" id="461836.A0A0L0D589"/>
<dbReference type="Pfam" id="PF00443">
    <property type="entry name" value="UCH"/>
    <property type="match status" value="1"/>
</dbReference>
<feature type="compositionally biased region" description="Low complexity" evidence="1">
    <location>
        <begin position="1268"/>
        <end position="1283"/>
    </location>
</feature>
<feature type="region of interest" description="Disordered" evidence="1">
    <location>
        <begin position="524"/>
        <end position="547"/>
    </location>
</feature>
<dbReference type="Gene3D" id="3.90.70.10">
    <property type="entry name" value="Cysteine proteinases"/>
    <property type="match status" value="1"/>
</dbReference>
<protein>
    <submittedName>
        <fullName evidence="3">Ubiquitin carboxyl-terminal hydrolase 34</fullName>
    </submittedName>
</protein>
<feature type="compositionally biased region" description="Low complexity" evidence="1">
    <location>
        <begin position="535"/>
        <end position="545"/>
    </location>
</feature>
<dbReference type="GO" id="GO:0005634">
    <property type="term" value="C:nucleus"/>
    <property type="evidence" value="ECO:0007669"/>
    <property type="project" value="TreeGrafter"/>
</dbReference>
<name>A0A0L0D589_THETB</name>
<dbReference type="PROSITE" id="PS50235">
    <property type="entry name" value="USP_3"/>
    <property type="match status" value="1"/>
</dbReference>
<feature type="compositionally biased region" description="Low complexity" evidence="1">
    <location>
        <begin position="2390"/>
        <end position="2403"/>
    </location>
</feature>
<reference evidence="3 4" key="1">
    <citation type="submission" date="2010-05" db="EMBL/GenBank/DDBJ databases">
        <title>The Genome Sequence of Thecamonas trahens ATCC 50062.</title>
        <authorList>
            <consortium name="The Broad Institute Genome Sequencing Platform"/>
            <person name="Russ C."/>
            <person name="Cuomo C."/>
            <person name="Shea T."/>
            <person name="Young S.K."/>
            <person name="Zeng Q."/>
            <person name="Koehrsen M."/>
            <person name="Haas B."/>
            <person name="Borodovsky M."/>
            <person name="Guigo R."/>
            <person name="Alvarado L."/>
            <person name="Berlin A."/>
            <person name="Bochicchio J."/>
            <person name="Borenstein D."/>
            <person name="Chapman S."/>
            <person name="Chen Z."/>
            <person name="Freedman E."/>
            <person name="Gellesch M."/>
            <person name="Goldberg J."/>
            <person name="Griggs A."/>
            <person name="Gujja S."/>
            <person name="Heilman E."/>
            <person name="Heiman D."/>
            <person name="Hepburn T."/>
            <person name="Howarth C."/>
            <person name="Jen D."/>
            <person name="Larson L."/>
            <person name="Mehta T."/>
            <person name="Park D."/>
            <person name="Pearson M."/>
            <person name="Roberts A."/>
            <person name="Saif S."/>
            <person name="Shenoy N."/>
            <person name="Sisk P."/>
            <person name="Stolte C."/>
            <person name="Sykes S."/>
            <person name="Thomson T."/>
            <person name="Walk T."/>
            <person name="White J."/>
            <person name="Yandava C."/>
            <person name="Burger G."/>
            <person name="Gray M.W."/>
            <person name="Holland P.W.H."/>
            <person name="King N."/>
            <person name="Lang F.B.F."/>
            <person name="Roger A.J."/>
            <person name="Ruiz-Trillo I."/>
            <person name="Lander E."/>
            <person name="Nusbaum C."/>
        </authorList>
    </citation>
    <scope>NUCLEOTIDE SEQUENCE [LARGE SCALE GENOMIC DNA]</scope>
    <source>
        <strain evidence="3 4">ATCC 50062</strain>
    </source>
</reference>
<dbReference type="InterPro" id="IPR038765">
    <property type="entry name" value="Papain-like_cys_pep_sf"/>
</dbReference>
<proteinExistence type="predicted"/>
<organism evidence="3 4">
    <name type="scientific">Thecamonas trahens ATCC 50062</name>
    <dbReference type="NCBI Taxonomy" id="461836"/>
    <lineage>
        <taxon>Eukaryota</taxon>
        <taxon>Apusozoa</taxon>
        <taxon>Apusomonadida</taxon>
        <taxon>Apusomonadidae</taxon>
        <taxon>Thecamonas</taxon>
    </lineage>
</organism>
<dbReference type="PROSITE" id="PS00973">
    <property type="entry name" value="USP_2"/>
    <property type="match status" value="1"/>
</dbReference>
<dbReference type="PANTHER" id="PTHR24006">
    <property type="entry name" value="UBIQUITIN CARBOXYL-TERMINAL HYDROLASE"/>
    <property type="match status" value="1"/>
</dbReference>
<dbReference type="OrthoDB" id="289038at2759"/>
<dbReference type="FunFam" id="3.90.70.10:FF:000022">
    <property type="entry name" value="Ubiquitin carboxyl-terminal hydrolase 24"/>
    <property type="match status" value="1"/>
</dbReference>
<dbReference type="InterPro" id="IPR028889">
    <property type="entry name" value="USP"/>
</dbReference>
<evidence type="ECO:0000259" key="2">
    <source>
        <dbReference type="PROSITE" id="PS50235"/>
    </source>
</evidence>
<evidence type="ECO:0000313" key="4">
    <source>
        <dbReference type="Proteomes" id="UP000054408"/>
    </source>
</evidence>
<keyword evidence="3" id="KW-0378">Hydrolase</keyword>
<evidence type="ECO:0000313" key="3">
    <source>
        <dbReference type="EMBL" id="KNC47542.1"/>
    </source>
</evidence>
<dbReference type="Proteomes" id="UP000054408">
    <property type="component" value="Unassembled WGS sequence"/>
</dbReference>
<evidence type="ECO:0000256" key="1">
    <source>
        <dbReference type="SAM" id="MobiDB-lite"/>
    </source>
</evidence>
<dbReference type="GeneID" id="25562235"/>
<dbReference type="InterPro" id="IPR018200">
    <property type="entry name" value="USP_CS"/>
</dbReference>
<keyword evidence="4" id="KW-1185">Reference proteome</keyword>
<feature type="domain" description="USP" evidence="2">
    <location>
        <begin position="1599"/>
        <end position="1933"/>
    </location>
</feature>
<dbReference type="InterPro" id="IPR001394">
    <property type="entry name" value="Peptidase_C19_UCH"/>
</dbReference>
<dbReference type="GO" id="GO:0004843">
    <property type="term" value="F:cysteine-type deubiquitinase activity"/>
    <property type="evidence" value="ECO:0007669"/>
    <property type="project" value="InterPro"/>
</dbReference>
<gene>
    <name evidence="3" type="ORF">AMSG_02566</name>
</gene>
<accession>A0A0L0D589</accession>
<dbReference type="GO" id="GO:0016579">
    <property type="term" value="P:protein deubiquitination"/>
    <property type="evidence" value="ECO:0007669"/>
    <property type="project" value="InterPro"/>
</dbReference>
<dbReference type="RefSeq" id="XP_013759474.1">
    <property type="nucleotide sequence ID" value="XM_013904020.1"/>
</dbReference>